<dbReference type="FunFam" id="2.40.10.10:FF:000054">
    <property type="entry name" value="Complement C1r subcomponent"/>
    <property type="match status" value="1"/>
</dbReference>
<dbReference type="InterPro" id="IPR001254">
    <property type="entry name" value="Trypsin_dom"/>
</dbReference>
<dbReference type="InterPro" id="IPR001314">
    <property type="entry name" value="Peptidase_S1A"/>
</dbReference>
<dbReference type="InterPro" id="IPR033116">
    <property type="entry name" value="TRYPSIN_SER"/>
</dbReference>
<keyword evidence="2" id="KW-0964">Secreted</keyword>
<dbReference type="PRINTS" id="PR00722">
    <property type="entry name" value="CHYMOTRYPSIN"/>
</dbReference>
<evidence type="ECO:0000256" key="1">
    <source>
        <dbReference type="ARBA" id="ARBA00004613"/>
    </source>
</evidence>
<name>A0A8J1TA94_OWEFU</name>
<accession>A0A8J1TA94</accession>
<dbReference type="PROSITE" id="PS50240">
    <property type="entry name" value="TRYPSIN_DOM"/>
    <property type="match status" value="1"/>
</dbReference>
<evidence type="ECO:0000313" key="7">
    <source>
        <dbReference type="Proteomes" id="UP000749559"/>
    </source>
</evidence>
<dbReference type="GO" id="GO:0006508">
    <property type="term" value="P:proteolysis"/>
    <property type="evidence" value="ECO:0007669"/>
    <property type="project" value="InterPro"/>
</dbReference>
<dbReference type="PANTHER" id="PTHR24252:SF7">
    <property type="entry name" value="HYALIN"/>
    <property type="match status" value="1"/>
</dbReference>
<dbReference type="SUPFAM" id="SSF50494">
    <property type="entry name" value="Trypsin-like serine proteases"/>
    <property type="match status" value="1"/>
</dbReference>
<dbReference type="EMBL" id="CAIIXF020000011">
    <property type="protein sequence ID" value="CAH1800059.1"/>
    <property type="molecule type" value="Genomic_DNA"/>
</dbReference>
<dbReference type="PROSITE" id="PS00135">
    <property type="entry name" value="TRYPSIN_SER"/>
    <property type="match status" value="1"/>
</dbReference>
<keyword evidence="7" id="KW-1185">Reference proteome</keyword>
<evidence type="ECO:0000256" key="5">
    <source>
        <dbReference type="ARBA" id="ARBA00023180"/>
    </source>
</evidence>
<dbReference type="InterPro" id="IPR009003">
    <property type="entry name" value="Peptidase_S1_PA"/>
</dbReference>
<dbReference type="GO" id="GO:0005576">
    <property type="term" value="C:extracellular region"/>
    <property type="evidence" value="ECO:0007669"/>
    <property type="project" value="UniProtKB-SubCell"/>
</dbReference>
<dbReference type="SMART" id="SM00020">
    <property type="entry name" value="Tryp_SPc"/>
    <property type="match status" value="1"/>
</dbReference>
<dbReference type="InterPro" id="IPR043504">
    <property type="entry name" value="Peptidase_S1_PA_chymotrypsin"/>
</dbReference>
<feature type="non-terminal residue" evidence="6">
    <location>
        <position position="313"/>
    </location>
</feature>
<proteinExistence type="predicted"/>
<dbReference type="OrthoDB" id="414661at2759"/>
<evidence type="ECO:0000256" key="3">
    <source>
        <dbReference type="ARBA" id="ARBA00022729"/>
    </source>
</evidence>
<evidence type="ECO:0000256" key="2">
    <source>
        <dbReference type="ARBA" id="ARBA00022525"/>
    </source>
</evidence>
<dbReference type="PANTHER" id="PTHR24252">
    <property type="entry name" value="ACROSIN-RELATED"/>
    <property type="match status" value="1"/>
</dbReference>
<dbReference type="CDD" id="cd00190">
    <property type="entry name" value="Tryp_SPc"/>
    <property type="match status" value="1"/>
</dbReference>
<comment type="subcellular location">
    <subcellularLocation>
        <location evidence="1">Secreted</location>
    </subcellularLocation>
</comment>
<keyword evidence="3" id="KW-0732">Signal</keyword>
<protein>
    <submittedName>
        <fullName evidence="6">Uncharacterized protein</fullName>
    </submittedName>
</protein>
<evidence type="ECO:0000313" key="6">
    <source>
        <dbReference type="EMBL" id="CAH1800059.1"/>
    </source>
</evidence>
<dbReference type="Proteomes" id="UP000749559">
    <property type="component" value="Unassembled WGS sequence"/>
</dbReference>
<dbReference type="Gene3D" id="2.40.10.10">
    <property type="entry name" value="Trypsin-like serine proteases"/>
    <property type="match status" value="2"/>
</dbReference>
<dbReference type="AlphaFoldDB" id="A0A8J1TA94"/>
<comment type="caution">
    <text evidence="6">The sequence shown here is derived from an EMBL/GenBank/DDBJ whole genome shotgun (WGS) entry which is preliminary data.</text>
</comment>
<gene>
    <name evidence="6" type="ORF">OFUS_LOCUS23995</name>
</gene>
<evidence type="ECO:0000256" key="4">
    <source>
        <dbReference type="ARBA" id="ARBA00023157"/>
    </source>
</evidence>
<sequence>GNHTTTQCFADCTIRFDQHKFSNMLGPSIGCLLAVLTVYCLKVRGAVVKPSEQWEEGCGISKYPDAGNVPDVGGYVMGGVPSRRGEFPWQVMMAKSGRFLCGGFLITNQWVVSAMHCLSNPADTHEDYELWVGKHTWNDQNDGVMLKPTIIVKHPDYDSQTYEADIMMFKLPYALNYTDDIRPVCMPEVGNLYVGQQSIVAGWGTFCSDCSYPDNIHHVNLPIISNNDCVFMLLENGRSDIIFDSNICHETPMKDTGYGDSGGAFLHKGANGIFRAIGVVSWGYDPAGDPALPGIGQRVTSFVPWINAVMLNN</sequence>
<keyword evidence="5" id="KW-0325">Glycoprotein</keyword>
<organism evidence="6 7">
    <name type="scientific">Owenia fusiformis</name>
    <name type="common">Polychaete worm</name>
    <dbReference type="NCBI Taxonomy" id="6347"/>
    <lineage>
        <taxon>Eukaryota</taxon>
        <taxon>Metazoa</taxon>
        <taxon>Spiralia</taxon>
        <taxon>Lophotrochozoa</taxon>
        <taxon>Annelida</taxon>
        <taxon>Polychaeta</taxon>
        <taxon>Sedentaria</taxon>
        <taxon>Canalipalpata</taxon>
        <taxon>Sabellida</taxon>
        <taxon>Oweniida</taxon>
        <taxon>Oweniidae</taxon>
        <taxon>Owenia</taxon>
    </lineage>
</organism>
<dbReference type="GO" id="GO:0004252">
    <property type="term" value="F:serine-type endopeptidase activity"/>
    <property type="evidence" value="ECO:0007669"/>
    <property type="project" value="InterPro"/>
</dbReference>
<dbReference type="FunFam" id="2.40.10.10:FF:000068">
    <property type="entry name" value="transmembrane protease serine 2"/>
    <property type="match status" value="1"/>
</dbReference>
<keyword evidence="4" id="KW-1015">Disulfide bond</keyword>
<reference evidence="6" key="1">
    <citation type="submission" date="2022-03" db="EMBL/GenBank/DDBJ databases">
        <authorList>
            <person name="Martin C."/>
        </authorList>
    </citation>
    <scope>NUCLEOTIDE SEQUENCE</scope>
</reference>
<dbReference type="Pfam" id="PF00089">
    <property type="entry name" value="Trypsin"/>
    <property type="match status" value="1"/>
</dbReference>